<sequence length="357" mass="38974">MDPLFRNQTLVLGHNVKVGKDGKLHGVETNRDDVKTQEGWTRKRFTGEPKNALSAITPALEAQLATLQSSHPHNRHPADGHLEGGLTSLLVRELLDENEPERRGYLLTSDLEGAHGISVDPACPKMSEYLKLSNDDGKPREEAIRPTVKLIGNAKCLAVETFRNGIPNEEGLDELAKMQGAVVYNFTNWRNDEPSFPHRPNPLPDRKGTARGTTTTRTQGVNTPAPTAPTKKPTNIRNVKVVKQEEAPSSPREIPVAKPASKHASCAEDKGPESQASSKPQKRTEDVTKSNAGGEDIGHGPSSAVTSVGPGSGWTNASPQEVEEQKSYAIEHNIRNYLLYKSMRSARHTEGGTEWSK</sequence>
<feature type="region of interest" description="Disordered" evidence="1">
    <location>
        <begin position="190"/>
        <end position="327"/>
    </location>
</feature>
<protein>
    <submittedName>
        <fullName evidence="2">Uncharacterized protein</fullName>
    </submittedName>
</protein>
<dbReference type="EMBL" id="JAQQWM010000006">
    <property type="protein sequence ID" value="KAK8059302.1"/>
    <property type="molecule type" value="Genomic_DNA"/>
</dbReference>
<feature type="compositionally biased region" description="Low complexity" evidence="1">
    <location>
        <begin position="210"/>
        <end position="233"/>
    </location>
</feature>
<proteinExistence type="predicted"/>
<accession>A0ABR1UKQ9</accession>
<reference evidence="2 3" key="1">
    <citation type="submission" date="2023-01" db="EMBL/GenBank/DDBJ databases">
        <title>Analysis of 21 Apiospora genomes using comparative genomics revels a genus with tremendous synthesis potential of carbohydrate active enzymes and secondary metabolites.</title>
        <authorList>
            <person name="Sorensen T."/>
        </authorList>
    </citation>
    <scope>NUCLEOTIDE SEQUENCE [LARGE SCALE GENOMIC DNA]</scope>
    <source>
        <strain evidence="2 3">CBS 83171</strain>
    </source>
</reference>
<name>A0ABR1UKQ9_9PEZI</name>
<evidence type="ECO:0000313" key="3">
    <source>
        <dbReference type="Proteomes" id="UP001446871"/>
    </source>
</evidence>
<evidence type="ECO:0000313" key="2">
    <source>
        <dbReference type="EMBL" id="KAK8059302.1"/>
    </source>
</evidence>
<organism evidence="2 3">
    <name type="scientific">Apiospora saccharicola</name>
    <dbReference type="NCBI Taxonomy" id="335842"/>
    <lineage>
        <taxon>Eukaryota</taxon>
        <taxon>Fungi</taxon>
        <taxon>Dikarya</taxon>
        <taxon>Ascomycota</taxon>
        <taxon>Pezizomycotina</taxon>
        <taxon>Sordariomycetes</taxon>
        <taxon>Xylariomycetidae</taxon>
        <taxon>Amphisphaeriales</taxon>
        <taxon>Apiosporaceae</taxon>
        <taxon>Apiospora</taxon>
    </lineage>
</organism>
<comment type="caution">
    <text evidence="2">The sequence shown here is derived from an EMBL/GenBank/DDBJ whole genome shotgun (WGS) entry which is preliminary data.</text>
</comment>
<dbReference type="Proteomes" id="UP001446871">
    <property type="component" value="Unassembled WGS sequence"/>
</dbReference>
<evidence type="ECO:0000256" key="1">
    <source>
        <dbReference type="SAM" id="MobiDB-lite"/>
    </source>
</evidence>
<keyword evidence="3" id="KW-1185">Reference proteome</keyword>
<gene>
    <name evidence="2" type="ORF">PG996_009232</name>
</gene>